<name>A0ABP7HRM6_9ACTN</name>
<feature type="region of interest" description="Disordered" evidence="5">
    <location>
        <begin position="379"/>
        <end position="494"/>
    </location>
</feature>
<feature type="domain" description="Protein kinase" evidence="7">
    <location>
        <begin position="16"/>
        <end position="266"/>
    </location>
</feature>
<feature type="compositionally biased region" description="Polar residues" evidence="5">
    <location>
        <begin position="384"/>
        <end position="395"/>
    </location>
</feature>
<evidence type="ECO:0000256" key="2">
    <source>
        <dbReference type="ARBA" id="ARBA00022741"/>
    </source>
</evidence>
<keyword evidence="6" id="KW-0472">Membrane</keyword>
<feature type="compositionally biased region" description="Basic residues" evidence="5">
    <location>
        <begin position="334"/>
        <end position="343"/>
    </location>
</feature>
<evidence type="ECO:0000256" key="6">
    <source>
        <dbReference type="SAM" id="Phobius"/>
    </source>
</evidence>
<evidence type="ECO:0000256" key="5">
    <source>
        <dbReference type="SAM" id="MobiDB-lite"/>
    </source>
</evidence>
<evidence type="ECO:0000313" key="9">
    <source>
        <dbReference type="Proteomes" id="UP001500888"/>
    </source>
</evidence>
<dbReference type="Gene3D" id="3.30.200.20">
    <property type="entry name" value="Phosphorylase Kinase, domain 1"/>
    <property type="match status" value="1"/>
</dbReference>
<sequence>MTQGLTDEDPRRLGAYDIIGRLGDGGQGVVYLGRSTSGEPVAIKLLHARLSGDADARARFLREVSVAQRVARFCTASVLHADLAGNQPYIVSEYVPGPSLRELVEREGPRRGAALDRLAVSTATALAAIHRAGILHRDFKPANVLMGPEGPVVIDFGIARALDAPGATATGDTLGTPSFLAPEQLSGAAVTSAVDVFAWGVTIVFAATGRPAFGADSIPAVINRILNEQPDLTALDDSLRDLVAACLSKDPARRPSSEAVAGHLMGSGDIGPARAQNLQGGGHGPVHGGGHGPVHGGGSGSGGFGGGQAGGFGERREDAVGNGPAGSQGTVRGASRRTARRRRPGPAVVLPLLAALTAAVVTAGTVTLVQSMTRSDDTAAGRSANAQASGQQVTDEPSVEGTAAELSPSASPSRTKRASHPGRPWAGESPGRRSASPSHGRPTTAAPSRTPTRKPTATPKPTTTAEPTVSPTRKPTSSPTGKPTPKPTATPKANPYTAAGLCGAGYKAIDSHSFGGATVHLLYNGTAKKNCVVTLSKYVVPQKIKMSAVLQVQGGSSANDGGVYEAYAGPLRLAAGKTCVIWGGGYGTASWKSGWSHCG</sequence>
<dbReference type="InterPro" id="IPR008271">
    <property type="entry name" value="Ser/Thr_kinase_AS"/>
</dbReference>
<evidence type="ECO:0000256" key="1">
    <source>
        <dbReference type="ARBA" id="ARBA00022679"/>
    </source>
</evidence>
<keyword evidence="9" id="KW-1185">Reference proteome</keyword>
<feature type="compositionally biased region" description="Gly residues" evidence="5">
    <location>
        <begin position="279"/>
        <end position="312"/>
    </location>
</feature>
<dbReference type="InterPro" id="IPR000719">
    <property type="entry name" value="Prot_kinase_dom"/>
</dbReference>
<evidence type="ECO:0000313" key="8">
    <source>
        <dbReference type="EMBL" id="GAA3799503.1"/>
    </source>
</evidence>
<dbReference type="Proteomes" id="UP001500888">
    <property type="component" value="Unassembled WGS sequence"/>
</dbReference>
<dbReference type="SUPFAM" id="SSF56112">
    <property type="entry name" value="Protein kinase-like (PK-like)"/>
    <property type="match status" value="1"/>
</dbReference>
<dbReference type="PANTHER" id="PTHR43289">
    <property type="entry name" value="MITOGEN-ACTIVATED PROTEIN KINASE KINASE KINASE 20-RELATED"/>
    <property type="match status" value="1"/>
</dbReference>
<keyword evidence="1" id="KW-0808">Transferase</keyword>
<dbReference type="Pfam" id="PF00069">
    <property type="entry name" value="Pkinase"/>
    <property type="match status" value="1"/>
</dbReference>
<organism evidence="8 9">
    <name type="scientific">Sphaerisporangium flaviroseum</name>
    <dbReference type="NCBI Taxonomy" id="509199"/>
    <lineage>
        <taxon>Bacteria</taxon>
        <taxon>Bacillati</taxon>
        <taxon>Actinomycetota</taxon>
        <taxon>Actinomycetes</taxon>
        <taxon>Streptosporangiales</taxon>
        <taxon>Streptosporangiaceae</taxon>
        <taxon>Sphaerisporangium</taxon>
    </lineage>
</organism>
<evidence type="ECO:0000259" key="7">
    <source>
        <dbReference type="PROSITE" id="PS50011"/>
    </source>
</evidence>
<evidence type="ECO:0000256" key="3">
    <source>
        <dbReference type="ARBA" id="ARBA00022777"/>
    </source>
</evidence>
<keyword evidence="4" id="KW-0067">ATP-binding</keyword>
<dbReference type="Gene3D" id="1.10.510.10">
    <property type="entry name" value="Transferase(Phosphotransferase) domain 1"/>
    <property type="match status" value="1"/>
</dbReference>
<reference evidence="9" key="1">
    <citation type="journal article" date="2019" name="Int. J. Syst. Evol. Microbiol.">
        <title>The Global Catalogue of Microorganisms (GCM) 10K type strain sequencing project: providing services to taxonomists for standard genome sequencing and annotation.</title>
        <authorList>
            <consortium name="The Broad Institute Genomics Platform"/>
            <consortium name="The Broad Institute Genome Sequencing Center for Infectious Disease"/>
            <person name="Wu L."/>
            <person name="Ma J."/>
        </authorList>
    </citation>
    <scope>NUCLEOTIDE SEQUENCE [LARGE SCALE GENOMIC DNA]</scope>
    <source>
        <strain evidence="9">JCM 16908</strain>
    </source>
</reference>
<dbReference type="EMBL" id="BAAAZR010000002">
    <property type="protein sequence ID" value="GAA3799503.1"/>
    <property type="molecule type" value="Genomic_DNA"/>
</dbReference>
<feature type="region of interest" description="Disordered" evidence="5">
    <location>
        <begin position="272"/>
        <end position="343"/>
    </location>
</feature>
<dbReference type="InterPro" id="IPR011009">
    <property type="entry name" value="Kinase-like_dom_sf"/>
</dbReference>
<keyword evidence="3" id="KW-0418">Kinase</keyword>
<feature type="compositionally biased region" description="Low complexity" evidence="5">
    <location>
        <begin position="441"/>
        <end position="481"/>
    </location>
</feature>
<comment type="caution">
    <text evidence="8">The sequence shown here is derived from an EMBL/GenBank/DDBJ whole genome shotgun (WGS) entry which is preliminary data.</text>
</comment>
<evidence type="ECO:0000256" key="4">
    <source>
        <dbReference type="ARBA" id="ARBA00022840"/>
    </source>
</evidence>
<feature type="transmembrane region" description="Helical" evidence="6">
    <location>
        <begin position="347"/>
        <end position="369"/>
    </location>
</feature>
<proteinExistence type="predicted"/>
<protein>
    <recommendedName>
        <fullName evidence="7">Protein kinase domain-containing protein</fullName>
    </recommendedName>
</protein>
<dbReference type="PROSITE" id="PS00108">
    <property type="entry name" value="PROTEIN_KINASE_ST"/>
    <property type="match status" value="1"/>
</dbReference>
<dbReference type="RefSeq" id="WP_344936752.1">
    <property type="nucleotide sequence ID" value="NZ_BAAAZR010000002.1"/>
</dbReference>
<keyword evidence="2" id="KW-0547">Nucleotide-binding</keyword>
<accession>A0ABP7HRM6</accession>
<keyword evidence="6" id="KW-0812">Transmembrane</keyword>
<dbReference type="PROSITE" id="PS50011">
    <property type="entry name" value="PROTEIN_KINASE_DOM"/>
    <property type="match status" value="1"/>
</dbReference>
<dbReference type="PANTHER" id="PTHR43289:SF34">
    <property type="entry name" value="SERINE_THREONINE-PROTEIN KINASE YBDM-RELATED"/>
    <property type="match status" value="1"/>
</dbReference>
<dbReference type="CDD" id="cd14014">
    <property type="entry name" value="STKc_PknB_like"/>
    <property type="match status" value="1"/>
</dbReference>
<gene>
    <name evidence="8" type="ORF">GCM10022226_18680</name>
</gene>
<keyword evidence="6" id="KW-1133">Transmembrane helix</keyword>